<evidence type="ECO:0000256" key="9">
    <source>
        <dbReference type="SAM" id="MobiDB-lite"/>
    </source>
</evidence>
<dbReference type="InterPro" id="IPR050482">
    <property type="entry name" value="Sensor_HK_TwoCompSys"/>
</dbReference>
<protein>
    <recommendedName>
        <fullName evidence="2">histidine kinase</fullName>
        <ecNumber evidence="2">2.7.13.3</ecNumber>
    </recommendedName>
</protein>
<evidence type="ECO:0000256" key="8">
    <source>
        <dbReference type="ARBA" id="ARBA00023012"/>
    </source>
</evidence>
<evidence type="ECO:0000256" key="4">
    <source>
        <dbReference type="ARBA" id="ARBA00022679"/>
    </source>
</evidence>
<evidence type="ECO:0000256" key="2">
    <source>
        <dbReference type="ARBA" id="ARBA00012438"/>
    </source>
</evidence>
<sequence length="505" mass="54778">MTMESVSTARDGAAQDGAAADPAVGPAETRQPPGWDQLAMVRQRGVRGWFRRHPRVMNLTVSGIYLLVAAWTLPVAFLDIGAEAWGVAAACGAITLLLLARHRWPLVITVLVTAAEAWSLWLYPWQGAQMLGTCFALYCVGLHRGLRTAMITAVLAIGLGYTPMLRFDAWQQAHPDADFWHEFFQVYSSPQEAVLPSVAMMLLAGILSGGIGASVRRGREHQREILEWARRAGDLAQLGERNRIAREMHDVVAHSLSVMISLADGARVVSRRDPDRAEEVLGELSSTGRTALADMRRVIGVLRQGEDVESARRPAQESLDELFEGFRRVGLPLTVTISGPPLPEDAAFELTVHRIMQEALTNVLRYGRRVTDVQVSIEHDPGHDADERARHEEQGLSVEDQRALGLCPDGQVVLTVADDGLPPDQGTPRESVGSGQGIRGMGERAGFYRGSVYAGPRAGRGWVVRAVLEPPRQPESGARGGAAPTNEGNDQGTDAGSDEGDHDGR</sequence>
<evidence type="ECO:0000256" key="7">
    <source>
        <dbReference type="ARBA" id="ARBA00022840"/>
    </source>
</evidence>
<feature type="domain" description="Signal transduction histidine kinase subgroup 3 dimerisation and phosphoacceptor" evidence="11">
    <location>
        <begin position="240"/>
        <end position="306"/>
    </location>
</feature>
<evidence type="ECO:0000313" key="13">
    <source>
        <dbReference type="Proteomes" id="UP001501736"/>
    </source>
</evidence>
<feature type="compositionally biased region" description="Acidic residues" evidence="9">
    <location>
        <begin position="496"/>
        <end position="505"/>
    </location>
</feature>
<evidence type="ECO:0000256" key="6">
    <source>
        <dbReference type="ARBA" id="ARBA00022777"/>
    </source>
</evidence>
<gene>
    <name evidence="12" type="ORF">GCM10020260_08570</name>
</gene>
<keyword evidence="3" id="KW-0597">Phosphoprotein</keyword>
<keyword evidence="13" id="KW-1185">Reference proteome</keyword>
<organism evidence="12 13">
    <name type="scientific">Nesterenkonia halobia</name>
    <dbReference type="NCBI Taxonomy" id="37922"/>
    <lineage>
        <taxon>Bacteria</taxon>
        <taxon>Bacillati</taxon>
        <taxon>Actinomycetota</taxon>
        <taxon>Actinomycetes</taxon>
        <taxon>Micrococcales</taxon>
        <taxon>Micrococcaceae</taxon>
        <taxon>Nesterenkonia</taxon>
    </lineage>
</organism>
<dbReference type="Gene3D" id="1.20.5.1930">
    <property type="match status" value="1"/>
</dbReference>
<dbReference type="Pfam" id="PF07730">
    <property type="entry name" value="HisKA_3"/>
    <property type="match status" value="1"/>
</dbReference>
<feature type="region of interest" description="Disordered" evidence="9">
    <location>
        <begin position="465"/>
        <end position="505"/>
    </location>
</feature>
<dbReference type="InterPro" id="IPR011712">
    <property type="entry name" value="Sig_transdc_His_kin_sub3_dim/P"/>
</dbReference>
<evidence type="ECO:0000256" key="5">
    <source>
        <dbReference type="ARBA" id="ARBA00022741"/>
    </source>
</evidence>
<dbReference type="EC" id="2.7.13.3" evidence="2"/>
<dbReference type="Proteomes" id="UP001501736">
    <property type="component" value="Unassembled WGS sequence"/>
</dbReference>
<evidence type="ECO:0000256" key="3">
    <source>
        <dbReference type="ARBA" id="ARBA00022553"/>
    </source>
</evidence>
<feature type="transmembrane region" description="Helical" evidence="10">
    <location>
        <begin position="80"/>
        <end position="99"/>
    </location>
</feature>
<feature type="region of interest" description="Disordered" evidence="9">
    <location>
        <begin position="1"/>
        <end position="33"/>
    </location>
</feature>
<evidence type="ECO:0000259" key="11">
    <source>
        <dbReference type="Pfam" id="PF07730"/>
    </source>
</evidence>
<dbReference type="EMBL" id="BAAAYG010000003">
    <property type="protein sequence ID" value="GAA3282090.1"/>
    <property type="molecule type" value="Genomic_DNA"/>
</dbReference>
<evidence type="ECO:0000256" key="10">
    <source>
        <dbReference type="SAM" id="Phobius"/>
    </source>
</evidence>
<dbReference type="InterPro" id="IPR036890">
    <property type="entry name" value="HATPase_C_sf"/>
</dbReference>
<comment type="caution">
    <text evidence="12">The sequence shown here is derived from an EMBL/GenBank/DDBJ whole genome shotgun (WGS) entry which is preliminary data.</text>
</comment>
<keyword evidence="6" id="KW-0418">Kinase</keyword>
<evidence type="ECO:0000313" key="12">
    <source>
        <dbReference type="EMBL" id="GAA3282090.1"/>
    </source>
</evidence>
<dbReference type="PANTHER" id="PTHR24421">
    <property type="entry name" value="NITRATE/NITRITE SENSOR PROTEIN NARX-RELATED"/>
    <property type="match status" value="1"/>
</dbReference>
<keyword evidence="10" id="KW-1133">Transmembrane helix</keyword>
<name>A0ABP6RAG7_9MICC</name>
<keyword evidence="10" id="KW-0472">Membrane</keyword>
<dbReference type="PANTHER" id="PTHR24421:SF10">
    <property type="entry name" value="NITRATE_NITRITE SENSOR PROTEIN NARQ"/>
    <property type="match status" value="1"/>
</dbReference>
<keyword evidence="10" id="KW-0812">Transmembrane</keyword>
<keyword evidence="8" id="KW-0902">Two-component regulatory system</keyword>
<feature type="transmembrane region" description="Helical" evidence="10">
    <location>
        <begin position="193"/>
        <end position="215"/>
    </location>
</feature>
<feature type="transmembrane region" description="Helical" evidence="10">
    <location>
        <begin position="106"/>
        <end position="123"/>
    </location>
</feature>
<keyword evidence="4" id="KW-0808">Transferase</keyword>
<evidence type="ECO:0000256" key="1">
    <source>
        <dbReference type="ARBA" id="ARBA00000085"/>
    </source>
</evidence>
<comment type="catalytic activity">
    <reaction evidence="1">
        <text>ATP + protein L-histidine = ADP + protein N-phospho-L-histidine.</text>
        <dbReference type="EC" id="2.7.13.3"/>
    </reaction>
</comment>
<feature type="transmembrane region" description="Helical" evidence="10">
    <location>
        <begin position="56"/>
        <end position="74"/>
    </location>
</feature>
<accession>A0ABP6RAG7</accession>
<feature type="region of interest" description="Disordered" evidence="9">
    <location>
        <begin position="417"/>
        <end position="440"/>
    </location>
</feature>
<feature type="compositionally biased region" description="Low complexity" evidence="9">
    <location>
        <begin position="9"/>
        <end position="27"/>
    </location>
</feature>
<dbReference type="CDD" id="cd16917">
    <property type="entry name" value="HATPase_UhpB-NarQ-NarX-like"/>
    <property type="match status" value="1"/>
</dbReference>
<keyword evidence="5" id="KW-0547">Nucleotide-binding</keyword>
<dbReference type="SUPFAM" id="SSF55874">
    <property type="entry name" value="ATPase domain of HSP90 chaperone/DNA topoisomerase II/histidine kinase"/>
    <property type="match status" value="1"/>
</dbReference>
<proteinExistence type="predicted"/>
<dbReference type="Gene3D" id="3.30.565.10">
    <property type="entry name" value="Histidine kinase-like ATPase, C-terminal domain"/>
    <property type="match status" value="1"/>
</dbReference>
<keyword evidence="7" id="KW-0067">ATP-binding</keyword>
<reference evidence="13" key="1">
    <citation type="journal article" date="2019" name="Int. J. Syst. Evol. Microbiol.">
        <title>The Global Catalogue of Microorganisms (GCM) 10K type strain sequencing project: providing services to taxonomists for standard genome sequencing and annotation.</title>
        <authorList>
            <consortium name="The Broad Institute Genomics Platform"/>
            <consortium name="The Broad Institute Genome Sequencing Center for Infectious Disease"/>
            <person name="Wu L."/>
            <person name="Ma J."/>
        </authorList>
    </citation>
    <scope>NUCLEOTIDE SEQUENCE [LARGE SCALE GENOMIC DNA]</scope>
    <source>
        <strain evidence="13">JCM 11483</strain>
    </source>
</reference>